<feature type="region of interest" description="Disordered" evidence="1">
    <location>
        <begin position="43"/>
        <end position="95"/>
    </location>
</feature>
<evidence type="ECO:0000259" key="2">
    <source>
        <dbReference type="PROSITE" id="PS51782"/>
    </source>
</evidence>
<sequence length="204" mass="20964">MSTTTTVELRGLRRRAGARRPSGERHLRVVPPLGREGVEEAVAPAGHDPLDGTGTAGVGPGGPRPEACPARTRVPRGEDVPDAVADGGRRGAGSAARVTRTLAARLDLDGLRLTARGRFVVAVAALALVAPVAWGATTAVAGAPAEPVEVRAHAVEPGETLWELAASVARPGQDVRDVVRRLQELNDLPTGGLTVGQTLYVPAG</sequence>
<dbReference type="SUPFAM" id="SSF54106">
    <property type="entry name" value="LysM domain"/>
    <property type="match status" value="1"/>
</dbReference>
<feature type="region of interest" description="Disordered" evidence="1">
    <location>
        <begin position="1"/>
        <end position="25"/>
    </location>
</feature>
<name>A0ABS3I4B3_9MICO</name>
<dbReference type="EMBL" id="JAFMPK010000005">
    <property type="protein sequence ID" value="MBO0607456.1"/>
    <property type="molecule type" value="Genomic_DNA"/>
</dbReference>
<protein>
    <submittedName>
        <fullName evidence="3">LysM peptidoglycan-binding domain-containing protein</fullName>
    </submittedName>
</protein>
<organism evidence="3 4">
    <name type="scientific">Myceligenerans salitolerans</name>
    <dbReference type="NCBI Taxonomy" id="1230528"/>
    <lineage>
        <taxon>Bacteria</taxon>
        <taxon>Bacillati</taxon>
        <taxon>Actinomycetota</taxon>
        <taxon>Actinomycetes</taxon>
        <taxon>Micrococcales</taxon>
        <taxon>Promicromonosporaceae</taxon>
        <taxon>Myceligenerans</taxon>
    </lineage>
</organism>
<evidence type="ECO:0000313" key="3">
    <source>
        <dbReference type="EMBL" id="MBO0607456.1"/>
    </source>
</evidence>
<dbReference type="Proteomes" id="UP000664617">
    <property type="component" value="Unassembled WGS sequence"/>
</dbReference>
<dbReference type="Pfam" id="PF01476">
    <property type="entry name" value="LysM"/>
    <property type="match status" value="1"/>
</dbReference>
<dbReference type="PROSITE" id="PS51782">
    <property type="entry name" value="LYSM"/>
    <property type="match status" value="1"/>
</dbReference>
<reference evidence="4" key="1">
    <citation type="submission" date="2023-07" db="EMBL/GenBank/DDBJ databases">
        <title>Myceligenerans salitolerans sp. nov., a halotolerant actinomycete isolated from a salt lake in Xinjiang, China.</title>
        <authorList>
            <person name="Guan T."/>
        </authorList>
    </citation>
    <scope>NUCLEOTIDE SEQUENCE [LARGE SCALE GENOMIC DNA]</scope>
    <source>
        <strain evidence="4">XHU 5031</strain>
    </source>
</reference>
<keyword evidence="4" id="KW-1185">Reference proteome</keyword>
<feature type="compositionally biased region" description="Low complexity" evidence="1">
    <location>
        <begin position="82"/>
        <end position="95"/>
    </location>
</feature>
<comment type="caution">
    <text evidence="3">The sequence shown here is derived from an EMBL/GenBank/DDBJ whole genome shotgun (WGS) entry which is preliminary data.</text>
</comment>
<dbReference type="Gene3D" id="3.10.350.10">
    <property type="entry name" value="LysM domain"/>
    <property type="match status" value="1"/>
</dbReference>
<feature type="domain" description="LysM" evidence="2">
    <location>
        <begin position="151"/>
        <end position="201"/>
    </location>
</feature>
<dbReference type="InterPro" id="IPR018392">
    <property type="entry name" value="LysM"/>
</dbReference>
<evidence type="ECO:0000313" key="4">
    <source>
        <dbReference type="Proteomes" id="UP000664617"/>
    </source>
</evidence>
<proteinExistence type="predicted"/>
<evidence type="ECO:0000256" key="1">
    <source>
        <dbReference type="SAM" id="MobiDB-lite"/>
    </source>
</evidence>
<dbReference type="InterPro" id="IPR036779">
    <property type="entry name" value="LysM_dom_sf"/>
</dbReference>
<accession>A0ABS3I4B3</accession>
<gene>
    <name evidence="3" type="ORF">J0911_00245</name>
</gene>
<dbReference type="RefSeq" id="WP_207273388.1">
    <property type="nucleotide sequence ID" value="NZ_JAFMPK010000005.1"/>
</dbReference>